<keyword evidence="11 13" id="KW-0961">Cell wall biogenesis/degradation</keyword>
<evidence type="ECO:0000256" key="1">
    <source>
        <dbReference type="ARBA" id="ARBA00004752"/>
    </source>
</evidence>
<evidence type="ECO:0000256" key="7">
    <source>
        <dbReference type="ARBA" id="ARBA00023136"/>
    </source>
</evidence>
<evidence type="ECO:0000256" key="4">
    <source>
        <dbReference type="ARBA" id="ARBA00022729"/>
    </source>
</evidence>
<dbReference type="InterPro" id="IPR038063">
    <property type="entry name" value="Transpep_catalytic_dom"/>
</dbReference>
<accession>A0A6B3BR94</accession>
<feature type="signal peptide" evidence="15">
    <location>
        <begin position="1"/>
        <end position="28"/>
    </location>
</feature>
<keyword evidence="6 13" id="KW-0573">Peptidoglycan synthesis</keyword>
<organism evidence="17">
    <name type="scientific">Streptomyces sp. SID12501</name>
    <dbReference type="NCBI Taxonomy" id="2706042"/>
    <lineage>
        <taxon>Bacteria</taxon>
        <taxon>Bacillati</taxon>
        <taxon>Actinomycetota</taxon>
        <taxon>Actinomycetes</taxon>
        <taxon>Kitasatosporales</taxon>
        <taxon>Streptomycetaceae</taxon>
        <taxon>Streptomyces</taxon>
    </lineage>
</organism>
<feature type="active site" description="Nucleophile" evidence="13">
    <location>
        <position position="345"/>
    </location>
</feature>
<dbReference type="InterPro" id="IPR041280">
    <property type="entry name" value="Big_10"/>
</dbReference>
<evidence type="ECO:0000256" key="11">
    <source>
        <dbReference type="ARBA" id="ARBA00023316"/>
    </source>
</evidence>
<keyword evidence="8" id="KW-0564">Palmitate</keyword>
<evidence type="ECO:0000256" key="5">
    <source>
        <dbReference type="ARBA" id="ARBA00022960"/>
    </source>
</evidence>
<dbReference type="PANTHER" id="PTHR30582:SF2">
    <property type="entry name" value="L,D-TRANSPEPTIDASE YCIB-RELATED"/>
    <property type="match status" value="1"/>
</dbReference>
<dbReference type="GO" id="GO:0071555">
    <property type="term" value="P:cell wall organization"/>
    <property type="evidence" value="ECO:0007669"/>
    <property type="project" value="UniProtKB-UniRule"/>
</dbReference>
<evidence type="ECO:0000256" key="13">
    <source>
        <dbReference type="PROSITE-ProRule" id="PRU01373"/>
    </source>
</evidence>
<keyword evidence="5 13" id="KW-0133">Cell shape</keyword>
<dbReference type="Gene3D" id="2.60.40.3780">
    <property type="match status" value="1"/>
</dbReference>
<keyword evidence="3" id="KW-0808">Transferase</keyword>
<dbReference type="GO" id="GO:0005576">
    <property type="term" value="C:extracellular region"/>
    <property type="evidence" value="ECO:0007669"/>
    <property type="project" value="TreeGrafter"/>
</dbReference>
<keyword evidence="2" id="KW-1003">Cell membrane</keyword>
<evidence type="ECO:0000256" key="3">
    <source>
        <dbReference type="ARBA" id="ARBA00022679"/>
    </source>
</evidence>
<protein>
    <submittedName>
        <fullName evidence="17">L,D-transpeptidase</fullName>
    </submittedName>
</protein>
<dbReference type="RefSeq" id="WP_164314473.1">
    <property type="nucleotide sequence ID" value="NZ_JAAGLU010000010.1"/>
</dbReference>
<keyword evidence="7" id="KW-0472">Membrane</keyword>
<dbReference type="InterPro" id="IPR005490">
    <property type="entry name" value="LD_TPept_cat_dom"/>
</dbReference>
<dbReference type="CDD" id="cd16913">
    <property type="entry name" value="YkuD_like"/>
    <property type="match status" value="1"/>
</dbReference>
<dbReference type="PANTHER" id="PTHR30582">
    <property type="entry name" value="L,D-TRANSPEPTIDASE"/>
    <property type="match status" value="1"/>
</dbReference>
<evidence type="ECO:0000313" key="17">
    <source>
        <dbReference type="EMBL" id="NEC86865.1"/>
    </source>
</evidence>
<comment type="pathway">
    <text evidence="12">Glycan biosynthesis.</text>
</comment>
<keyword evidence="4 15" id="KW-0732">Signal</keyword>
<evidence type="ECO:0000256" key="15">
    <source>
        <dbReference type="SAM" id="SignalP"/>
    </source>
</evidence>
<evidence type="ECO:0000259" key="16">
    <source>
        <dbReference type="PROSITE" id="PS52029"/>
    </source>
</evidence>
<dbReference type="InterPro" id="IPR050979">
    <property type="entry name" value="LD-transpeptidase"/>
</dbReference>
<dbReference type="EMBL" id="JAAGLU010000010">
    <property type="protein sequence ID" value="NEC86865.1"/>
    <property type="molecule type" value="Genomic_DNA"/>
</dbReference>
<dbReference type="Gene3D" id="2.60.40.3710">
    <property type="match status" value="1"/>
</dbReference>
<evidence type="ECO:0000256" key="9">
    <source>
        <dbReference type="ARBA" id="ARBA00023288"/>
    </source>
</evidence>
<dbReference type="AlphaFoldDB" id="A0A6B3BR94"/>
<dbReference type="GO" id="GO:0016746">
    <property type="term" value="F:acyltransferase activity"/>
    <property type="evidence" value="ECO:0007669"/>
    <property type="project" value="UniProtKB-KW"/>
</dbReference>
<reference evidence="17" key="1">
    <citation type="submission" date="2020-01" db="EMBL/GenBank/DDBJ databases">
        <title>Insect and environment-associated Actinomycetes.</title>
        <authorList>
            <person name="Currrie C."/>
            <person name="Chevrette M."/>
            <person name="Carlson C."/>
            <person name="Stubbendieck R."/>
            <person name="Wendt-Pienkowski E."/>
        </authorList>
    </citation>
    <scope>NUCLEOTIDE SEQUENCE</scope>
    <source>
        <strain evidence="17">SID12501</strain>
    </source>
</reference>
<dbReference type="PROSITE" id="PS51257">
    <property type="entry name" value="PROKAR_LIPOPROTEIN"/>
    <property type="match status" value="1"/>
</dbReference>
<dbReference type="GO" id="GO:0071972">
    <property type="term" value="F:peptidoglycan L,D-transpeptidase activity"/>
    <property type="evidence" value="ECO:0007669"/>
    <property type="project" value="TreeGrafter"/>
</dbReference>
<dbReference type="FunFam" id="2.40.440.10:FF:000005">
    <property type="entry name" value="L,D-transpeptidase 2"/>
    <property type="match status" value="1"/>
</dbReference>
<feature type="active site" description="Proton donor/acceptor" evidence="13">
    <location>
        <position position="327"/>
    </location>
</feature>
<proteinExistence type="predicted"/>
<keyword evidence="9" id="KW-0449">Lipoprotein</keyword>
<evidence type="ECO:0000256" key="8">
    <source>
        <dbReference type="ARBA" id="ARBA00023139"/>
    </source>
</evidence>
<feature type="domain" description="L,D-TPase catalytic" evidence="16">
    <location>
        <begin position="244"/>
        <end position="369"/>
    </location>
</feature>
<sequence>MRHSSRNRTVVSCALLVAALGASTSACGSDGHPLSAKPYDAAERISFGGSVGDGKQADPDKPLEVTSDDSDDRITDVTAVDASGRYVAGELSADGTRWHSTSPLAAGARYTVRVSTEDEDGAPGRETRTFDTSRPTTKKRLNVTFGPQKGTYGVGQPVTAELSEPVRGKAQRAIVERALKVDSTPTTEGAWHWVDDKELHYRPKEYWPARATVQVHSNLPGIKVADRLWGGRAKPLTFTTGDRVIAVTDASSHEMTVYKNDKVINTIPVTTGKPGFETRNGVKVVLGKEYFVQMRGTSIGIAEGSADSYDLPVYYATRVTWSGEYVHAAPWSVGSQGSDNVSHGCTGMSTANAEWFYDNVREGDVVKVVNSYGDTMETFGNGFGDWNLNWKKWQGGSALAVTSTEGSNPANQVRLTPESI</sequence>
<dbReference type="UniPathway" id="UPA00219"/>
<evidence type="ECO:0000256" key="14">
    <source>
        <dbReference type="SAM" id="MobiDB-lite"/>
    </source>
</evidence>
<dbReference type="GO" id="GO:0018104">
    <property type="term" value="P:peptidoglycan-protein cross-linking"/>
    <property type="evidence" value="ECO:0007669"/>
    <property type="project" value="TreeGrafter"/>
</dbReference>
<feature type="region of interest" description="Disordered" evidence="14">
    <location>
        <begin position="401"/>
        <end position="420"/>
    </location>
</feature>
<evidence type="ECO:0000256" key="10">
    <source>
        <dbReference type="ARBA" id="ARBA00023315"/>
    </source>
</evidence>
<comment type="pathway">
    <text evidence="1 13">Cell wall biogenesis; peptidoglycan biosynthesis.</text>
</comment>
<keyword evidence="10" id="KW-0012">Acyltransferase</keyword>
<name>A0A6B3BR94_9ACTN</name>
<feature type="region of interest" description="Disordered" evidence="14">
    <location>
        <begin position="47"/>
        <end position="70"/>
    </location>
</feature>
<evidence type="ECO:0000256" key="12">
    <source>
        <dbReference type="ARBA" id="ARBA00060592"/>
    </source>
</evidence>
<gene>
    <name evidence="17" type="ORF">G3I71_13770</name>
</gene>
<feature type="chain" id="PRO_5025328616" evidence="15">
    <location>
        <begin position="29"/>
        <end position="420"/>
    </location>
</feature>
<evidence type="ECO:0000256" key="2">
    <source>
        <dbReference type="ARBA" id="ARBA00022475"/>
    </source>
</evidence>
<dbReference type="Pfam" id="PF03734">
    <property type="entry name" value="YkuD"/>
    <property type="match status" value="1"/>
</dbReference>
<dbReference type="Pfam" id="PF17964">
    <property type="entry name" value="Big_10"/>
    <property type="match status" value="1"/>
</dbReference>
<dbReference type="FunFam" id="2.60.40.3780:FF:000001">
    <property type="entry name" value="L,D-transpeptidase 2"/>
    <property type="match status" value="1"/>
</dbReference>
<dbReference type="Gene3D" id="2.40.440.10">
    <property type="entry name" value="L,D-transpeptidase catalytic domain-like"/>
    <property type="match status" value="1"/>
</dbReference>
<comment type="caution">
    <text evidence="17">The sequence shown here is derived from an EMBL/GenBank/DDBJ whole genome shotgun (WGS) entry which is preliminary data.</text>
</comment>
<dbReference type="SUPFAM" id="SSF141523">
    <property type="entry name" value="L,D-transpeptidase catalytic domain-like"/>
    <property type="match status" value="1"/>
</dbReference>
<dbReference type="GO" id="GO:0008360">
    <property type="term" value="P:regulation of cell shape"/>
    <property type="evidence" value="ECO:0007669"/>
    <property type="project" value="UniProtKB-UniRule"/>
</dbReference>
<evidence type="ECO:0000256" key="6">
    <source>
        <dbReference type="ARBA" id="ARBA00022984"/>
    </source>
</evidence>
<dbReference type="PROSITE" id="PS52029">
    <property type="entry name" value="LD_TPASE"/>
    <property type="match status" value="1"/>
</dbReference>